<gene>
    <name evidence="10" type="primary">LOC108670567</name>
</gene>
<protein>
    <recommendedName>
        <fullName evidence="4">Methylosome subunit pICln</fullName>
    </recommendedName>
</protein>
<dbReference type="GO" id="GO:0005886">
    <property type="term" value="C:plasma membrane"/>
    <property type="evidence" value="ECO:0007669"/>
    <property type="project" value="InterPro"/>
</dbReference>
<dbReference type="PANTHER" id="PTHR21399:SF0">
    <property type="entry name" value="METHYLOSOME SUBUNIT PICLN"/>
    <property type="match status" value="1"/>
</dbReference>
<dbReference type="InterPro" id="IPR003521">
    <property type="entry name" value="ICln"/>
</dbReference>
<dbReference type="AlphaFoldDB" id="A0A8B7NIQ2"/>
<dbReference type="InterPro" id="IPR011993">
    <property type="entry name" value="PH-like_dom_sf"/>
</dbReference>
<organism evidence="9 10">
    <name type="scientific">Hyalella azteca</name>
    <name type="common">Amphipod</name>
    <dbReference type="NCBI Taxonomy" id="294128"/>
    <lineage>
        <taxon>Eukaryota</taxon>
        <taxon>Metazoa</taxon>
        <taxon>Ecdysozoa</taxon>
        <taxon>Arthropoda</taxon>
        <taxon>Crustacea</taxon>
        <taxon>Multicrustacea</taxon>
        <taxon>Malacostraca</taxon>
        <taxon>Eumalacostraca</taxon>
        <taxon>Peracarida</taxon>
        <taxon>Amphipoda</taxon>
        <taxon>Senticaudata</taxon>
        <taxon>Talitrida</taxon>
        <taxon>Talitroidea</taxon>
        <taxon>Hyalellidae</taxon>
        <taxon>Hyalella</taxon>
    </lineage>
</organism>
<comment type="function">
    <text evidence="7">Involved in both the assembly of spliceosomal snRNPs and the methylation of Sm proteins. Chaperone that regulates the assembly of spliceosomal U1, U2, U4 and U5 small nuclear ribonucleoproteins (snRNPs), the building blocks of the spliceosome, and thereby plays an important role in the splicing of cellular pre-mRNAs. Most spliceosomal snRNPs contain a common set of Sm proteins SNRPB, SNRPD1, SNRPD2, SNRPD3, SNRPE, SNRPF and SNRPG that assemble in a heptameric protein ring on the Sm site of the small nuclear RNA to form the core snRNP (Sm core). In the cytosol, the Sm proteins SNRPD1, SNRPD2, SNRPE, SNRPF and SNRPG are trapped in an inactive 6S pICln-Sm complex by the chaperone CLNS1A that controls the assembly of the core snRNP. Dissociation by the SMN complex of CLNS1A from the trapped Sm proteins and their transfer to an SMN-Sm complex triggers the assembly of core snRNPs and their transport to the nucleus.</text>
</comment>
<dbReference type="GO" id="GO:0006884">
    <property type="term" value="P:cell volume homeostasis"/>
    <property type="evidence" value="ECO:0007669"/>
    <property type="project" value="InterPro"/>
</dbReference>
<keyword evidence="6" id="KW-0539">Nucleus</keyword>
<keyword evidence="5" id="KW-0963">Cytoplasm</keyword>
<dbReference type="GO" id="GO:0005829">
    <property type="term" value="C:cytosol"/>
    <property type="evidence" value="ECO:0007669"/>
    <property type="project" value="InterPro"/>
</dbReference>
<dbReference type="OrthoDB" id="19714at2759"/>
<dbReference type="GO" id="GO:0000387">
    <property type="term" value="P:spliceosomal snRNP assembly"/>
    <property type="evidence" value="ECO:0007669"/>
    <property type="project" value="InterPro"/>
</dbReference>
<name>A0A8B7NIQ2_HYAAZ</name>
<evidence type="ECO:0000256" key="6">
    <source>
        <dbReference type="ARBA" id="ARBA00023242"/>
    </source>
</evidence>
<dbReference type="GO" id="GO:0006821">
    <property type="term" value="P:chloride transport"/>
    <property type="evidence" value="ECO:0007669"/>
    <property type="project" value="InterPro"/>
</dbReference>
<proteinExistence type="inferred from homology"/>
<sequence>MLLPGLPAPTEGLHHVEQNTECFVNNRELGSGTLYISAERLCWTKVDGGPSLSLEYPHIAIHAVCRDITRFPRPHLYVMVDTDLFPEDHEESDDEDENADPEARCTSVRFVPNNLGNLDTIYQSVSNCQILHPDPEQESDNEFPEDDEDEGEYNLAGPLPPVRYENEPYEEQMENGLGEAVGSNGHGTDADEEAMDEDC</sequence>
<comment type="subcellular location">
    <subcellularLocation>
        <location evidence="2">Cytoplasm</location>
    </subcellularLocation>
    <subcellularLocation>
        <location evidence="1">Nucleus</location>
    </subcellularLocation>
</comment>
<dbReference type="Gene3D" id="2.30.29.30">
    <property type="entry name" value="Pleckstrin-homology domain (PH domain)/Phosphotyrosine-binding domain (PTB)"/>
    <property type="match status" value="1"/>
</dbReference>
<dbReference type="KEGG" id="hazt:108670567"/>
<dbReference type="Pfam" id="PF03517">
    <property type="entry name" value="Voldacs"/>
    <property type="match status" value="1"/>
</dbReference>
<accession>A0A8B7NIQ2</accession>
<dbReference type="RefSeq" id="XP_018013522.1">
    <property type="nucleotide sequence ID" value="XM_018158033.2"/>
</dbReference>
<comment type="similarity">
    <text evidence="3">Belongs to the pICln (TC 1.A.47) family.</text>
</comment>
<dbReference type="PANTHER" id="PTHR21399">
    <property type="entry name" value="CHLORIDE CONDUCTANCE REGULATORY PROTEIN ICLN"/>
    <property type="match status" value="1"/>
</dbReference>
<reference evidence="10" key="1">
    <citation type="submission" date="2025-08" db="UniProtKB">
        <authorList>
            <consortium name="RefSeq"/>
        </authorList>
    </citation>
    <scope>IDENTIFICATION</scope>
    <source>
        <tissue evidence="10">Whole organism</tissue>
    </source>
</reference>
<evidence type="ECO:0000313" key="10">
    <source>
        <dbReference type="RefSeq" id="XP_018013522.1"/>
    </source>
</evidence>
<evidence type="ECO:0000256" key="7">
    <source>
        <dbReference type="ARBA" id="ARBA00045890"/>
    </source>
</evidence>
<dbReference type="PRINTS" id="PR01348">
    <property type="entry name" value="ICLNCHANNEL"/>
</dbReference>
<dbReference type="GO" id="GO:0034709">
    <property type="term" value="C:methylosome"/>
    <property type="evidence" value="ECO:0007669"/>
    <property type="project" value="InterPro"/>
</dbReference>
<evidence type="ECO:0000256" key="2">
    <source>
        <dbReference type="ARBA" id="ARBA00004496"/>
    </source>
</evidence>
<feature type="region of interest" description="Disordered" evidence="8">
    <location>
        <begin position="131"/>
        <end position="199"/>
    </location>
</feature>
<evidence type="ECO:0000256" key="8">
    <source>
        <dbReference type="SAM" id="MobiDB-lite"/>
    </source>
</evidence>
<dbReference type="Proteomes" id="UP000694843">
    <property type="component" value="Unplaced"/>
</dbReference>
<evidence type="ECO:0000256" key="5">
    <source>
        <dbReference type="ARBA" id="ARBA00022490"/>
    </source>
</evidence>
<evidence type="ECO:0000256" key="3">
    <source>
        <dbReference type="ARBA" id="ARBA00007054"/>
    </source>
</evidence>
<evidence type="ECO:0000256" key="1">
    <source>
        <dbReference type="ARBA" id="ARBA00004123"/>
    </source>
</evidence>
<dbReference type="GO" id="GO:0034715">
    <property type="term" value="C:pICln-Sm protein complex"/>
    <property type="evidence" value="ECO:0007669"/>
    <property type="project" value="InterPro"/>
</dbReference>
<feature type="compositionally biased region" description="Acidic residues" evidence="8">
    <location>
        <begin position="136"/>
        <end position="152"/>
    </location>
</feature>
<evidence type="ECO:0000256" key="4">
    <source>
        <dbReference type="ARBA" id="ARBA00015653"/>
    </source>
</evidence>
<feature type="compositionally biased region" description="Acidic residues" evidence="8">
    <location>
        <begin position="190"/>
        <end position="199"/>
    </location>
</feature>
<dbReference type="OMA" id="CIWSCEE"/>
<dbReference type="InterPro" id="IPR039924">
    <property type="entry name" value="ICln/Lot5/Saf5"/>
</dbReference>
<dbReference type="GO" id="GO:0005681">
    <property type="term" value="C:spliceosomal complex"/>
    <property type="evidence" value="ECO:0007669"/>
    <property type="project" value="TreeGrafter"/>
</dbReference>
<dbReference type="GeneID" id="108670567"/>
<keyword evidence="9" id="KW-1185">Reference proteome</keyword>
<dbReference type="CTD" id="36997"/>
<evidence type="ECO:0000313" key="9">
    <source>
        <dbReference type="Proteomes" id="UP000694843"/>
    </source>
</evidence>
<dbReference type="GO" id="GO:0045292">
    <property type="term" value="P:mRNA cis splicing, via spliceosome"/>
    <property type="evidence" value="ECO:0007669"/>
    <property type="project" value="TreeGrafter"/>
</dbReference>